<evidence type="ECO:0000313" key="2">
    <source>
        <dbReference type="EMBL" id="KAJ3577449.1"/>
    </source>
</evidence>
<sequence length="264" mass="28838">MRTTPLIAALFGASSVSAAINAAGVRSQTPYACNAVGGVQVTFSEDVSVMHAKFPNLNLYVDTPSHGFPPSYSIMYCIATVVFSEPDFGTGTNQHRFAIANVTWSNSNLTLEKGDNFNTLQTTVDLNIEVSNETTPVHYPIGTDKYSANLANFKANPAVGVDEPHSGEFTFTATNPKPYFTPCFLGRSAHVLNFDFSVFAETEEGGTSTGGWEVDFGLIYEDCHWTEESDNWGTTQIKDWESCTYHEATNTTSAKRGLKGLHHY</sequence>
<evidence type="ECO:0000256" key="1">
    <source>
        <dbReference type="SAM" id="SignalP"/>
    </source>
</evidence>
<protein>
    <recommendedName>
        <fullName evidence="4">Ubiquitin 3 binding protein But2 C-terminal domain-containing protein</fullName>
    </recommendedName>
</protein>
<gene>
    <name evidence="2" type="ORF">NPX13_g3118</name>
</gene>
<comment type="caution">
    <text evidence="2">The sequence shown here is derived from an EMBL/GenBank/DDBJ whole genome shotgun (WGS) entry which is preliminary data.</text>
</comment>
<reference evidence="2" key="1">
    <citation type="submission" date="2022-07" db="EMBL/GenBank/DDBJ databases">
        <title>Genome Sequence of Xylaria arbuscula.</title>
        <authorList>
            <person name="Buettner E."/>
        </authorList>
    </citation>
    <scope>NUCLEOTIDE SEQUENCE</scope>
    <source>
        <strain evidence="2">VT107</strain>
    </source>
</reference>
<keyword evidence="1" id="KW-0732">Signal</keyword>
<proteinExistence type="predicted"/>
<organism evidence="2 3">
    <name type="scientific">Xylaria arbuscula</name>
    <dbReference type="NCBI Taxonomy" id="114810"/>
    <lineage>
        <taxon>Eukaryota</taxon>
        <taxon>Fungi</taxon>
        <taxon>Dikarya</taxon>
        <taxon>Ascomycota</taxon>
        <taxon>Pezizomycotina</taxon>
        <taxon>Sordariomycetes</taxon>
        <taxon>Xylariomycetidae</taxon>
        <taxon>Xylariales</taxon>
        <taxon>Xylariaceae</taxon>
        <taxon>Xylaria</taxon>
    </lineage>
</organism>
<keyword evidence="3" id="KW-1185">Reference proteome</keyword>
<feature type="signal peptide" evidence="1">
    <location>
        <begin position="1"/>
        <end position="18"/>
    </location>
</feature>
<feature type="chain" id="PRO_5040925989" description="Ubiquitin 3 binding protein But2 C-terminal domain-containing protein" evidence="1">
    <location>
        <begin position="19"/>
        <end position="264"/>
    </location>
</feature>
<dbReference type="AlphaFoldDB" id="A0A9W8TPN6"/>
<dbReference type="VEuPathDB" id="FungiDB:F4678DRAFT_419192"/>
<dbReference type="Proteomes" id="UP001148614">
    <property type="component" value="Unassembled WGS sequence"/>
</dbReference>
<evidence type="ECO:0000313" key="3">
    <source>
        <dbReference type="Proteomes" id="UP001148614"/>
    </source>
</evidence>
<name>A0A9W8TPN6_9PEZI</name>
<evidence type="ECO:0008006" key="4">
    <source>
        <dbReference type="Google" id="ProtNLM"/>
    </source>
</evidence>
<accession>A0A9W8TPN6</accession>
<dbReference type="EMBL" id="JANPWZ010000368">
    <property type="protein sequence ID" value="KAJ3577449.1"/>
    <property type="molecule type" value="Genomic_DNA"/>
</dbReference>